<dbReference type="InParanoid" id="D6TVW8"/>
<reference evidence="1 2" key="1">
    <citation type="journal article" date="2011" name="Stand. Genomic Sci.">
        <title>Non-contiguous finished genome sequence and contextual data of the filamentous soil bacterium Ktedonobacter racemifer type strain (SOSP1-21).</title>
        <authorList>
            <person name="Chang Y.J."/>
            <person name="Land M."/>
            <person name="Hauser L."/>
            <person name="Chertkov O."/>
            <person name="Del Rio T.G."/>
            <person name="Nolan M."/>
            <person name="Copeland A."/>
            <person name="Tice H."/>
            <person name="Cheng J.F."/>
            <person name="Lucas S."/>
            <person name="Han C."/>
            <person name="Goodwin L."/>
            <person name="Pitluck S."/>
            <person name="Ivanova N."/>
            <person name="Ovchinikova G."/>
            <person name="Pati A."/>
            <person name="Chen A."/>
            <person name="Palaniappan K."/>
            <person name="Mavromatis K."/>
            <person name="Liolios K."/>
            <person name="Brettin T."/>
            <person name="Fiebig A."/>
            <person name="Rohde M."/>
            <person name="Abt B."/>
            <person name="Goker M."/>
            <person name="Detter J.C."/>
            <person name="Woyke T."/>
            <person name="Bristow J."/>
            <person name="Eisen J.A."/>
            <person name="Markowitz V."/>
            <person name="Hugenholtz P."/>
            <person name="Kyrpides N.C."/>
            <person name="Klenk H.P."/>
            <person name="Lapidus A."/>
        </authorList>
    </citation>
    <scope>NUCLEOTIDE SEQUENCE [LARGE SCALE GENOMIC DNA]</scope>
    <source>
        <strain evidence="2">DSM 44963</strain>
    </source>
</reference>
<organism evidence="1 2">
    <name type="scientific">Ktedonobacter racemifer DSM 44963</name>
    <dbReference type="NCBI Taxonomy" id="485913"/>
    <lineage>
        <taxon>Bacteria</taxon>
        <taxon>Bacillati</taxon>
        <taxon>Chloroflexota</taxon>
        <taxon>Ktedonobacteria</taxon>
        <taxon>Ktedonobacterales</taxon>
        <taxon>Ktedonobacteraceae</taxon>
        <taxon>Ktedonobacter</taxon>
    </lineage>
</organism>
<keyword evidence="2" id="KW-1185">Reference proteome</keyword>
<dbReference type="InterPro" id="IPR021247">
    <property type="entry name" value="DUF2785"/>
</dbReference>
<evidence type="ECO:0000313" key="1">
    <source>
        <dbReference type="EMBL" id="EFH84351.1"/>
    </source>
</evidence>
<comment type="caution">
    <text evidence="1">The sequence shown here is derived from an EMBL/GenBank/DDBJ whole genome shotgun (WGS) entry which is preliminary data.</text>
</comment>
<protein>
    <recommendedName>
        <fullName evidence="3">DUF2785 domain-containing protein</fullName>
    </recommendedName>
</protein>
<sequence>MPFLRRILLENTFWQAIIDADYAIPEGQSASALLPELLAMLGSTDPVLRDEYCYPILAVWIERGLYTPAELRAMGRQMEDNLKVGLTEPGSDAVFLRTFSALILECVIEYDQLQPFLEEQEVRAWLEAVLQYLDQEQDLRGYVQGKGWAHSAAHTADLLMILAQSRYLGVADLERILNAIADKVRKRVAHVYLYREDDRLVYAVRKALKRDLLEMPFLTAWLERLTALEGLSNWFEASFKETDVSASNNIREFVRSLYFQLKFAPEPPTIASELFPVLEETLRTLGSVFYSMA</sequence>
<dbReference type="EMBL" id="ADVG01000003">
    <property type="protein sequence ID" value="EFH84351.1"/>
    <property type="molecule type" value="Genomic_DNA"/>
</dbReference>
<evidence type="ECO:0000313" key="2">
    <source>
        <dbReference type="Proteomes" id="UP000004508"/>
    </source>
</evidence>
<name>D6TVW8_KTERA</name>
<dbReference type="Pfam" id="PF10978">
    <property type="entry name" value="DUF2785"/>
    <property type="match status" value="1"/>
</dbReference>
<proteinExistence type="predicted"/>
<dbReference type="Proteomes" id="UP000004508">
    <property type="component" value="Unassembled WGS sequence"/>
</dbReference>
<dbReference type="eggNOG" id="ENOG5031J5I">
    <property type="taxonomic scope" value="Bacteria"/>
</dbReference>
<dbReference type="AlphaFoldDB" id="D6TVW8"/>
<evidence type="ECO:0008006" key="3">
    <source>
        <dbReference type="Google" id="ProtNLM"/>
    </source>
</evidence>
<accession>D6TVW8</accession>
<dbReference type="STRING" id="485913.Krac_5382"/>
<gene>
    <name evidence="1" type="ORF">Krac_5382</name>
</gene>